<sequence>MRIDSGKQSVHKVPRPCSNKRKQRDDHHHHHHVAATPSPAHPHSSSRSKTWKIMTYNVWFRQDIELYNRMKALGNLIQLHSPDAICLQEVTRSIYEIFQKTSWWRSYNCTIADASSFPESSYFCLQLTRLPVKSSVRIPFRNSIMGRELIITQVEIEDDKTITIATAHLESPCPSPPKWNQMFSKERVTQAREAVSFLDVYDDVIFCGDMNWNDGLDGPFPLPVGWIDAWTEMRPGEDGFTYDNRTNRMIKSRRVVQGRLDRFVCKTKDLGLVGIEMIGRDEIPELRYVKEKRGGVEEMVLPVLPSDHFGLVLTIALL</sequence>
<evidence type="ECO:0000256" key="7">
    <source>
        <dbReference type="ARBA" id="ARBA00022801"/>
    </source>
</evidence>
<dbReference type="PANTHER" id="PTHR15822:SF4">
    <property type="entry name" value="TYROSYL-DNA PHOSPHODIESTERASE 2"/>
    <property type="match status" value="1"/>
</dbReference>
<evidence type="ECO:0000256" key="3">
    <source>
        <dbReference type="ARBA" id="ARBA00004322"/>
    </source>
</evidence>
<evidence type="ECO:0000313" key="13">
    <source>
        <dbReference type="EMBL" id="EPS65808.1"/>
    </source>
</evidence>
<dbReference type="InterPro" id="IPR005135">
    <property type="entry name" value="Endo/exonuclease/phosphatase"/>
</dbReference>
<proteinExistence type="predicted"/>
<dbReference type="Gene3D" id="3.60.10.10">
    <property type="entry name" value="Endonuclease/exonuclease/phosphatase"/>
    <property type="match status" value="1"/>
</dbReference>
<comment type="caution">
    <text evidence="13">The sequence shown here is derived from an EMBL/GenBank/DDBJ whole genome shotgun (WGS) entry which is preliminary data.</text>
</comment>
<evidence type="ECO:0000256" key="6">
    <source>
        <dbReference type="ARBA" id="ARBA00022763"/>
    </source>
</evidence>
<keyword evidence="4" id="KW-0540">Nuclease</keyword>
<reference evidence="13 14" key="1">
    <citation type="journal article" date="2013" name="BMC Genomics">
        <title>The miniature genome of a carnivorous plant Genlisea aurea contains a low number of genes and short non-coding sequences.</title>
        <authorList>
            <person name="Leushkin E.V."/>
            <person name="Sutormin R.A."/>
            <person name="Nabieva E.R."/>
            <person name="Penin A.A."/>
            <person name="Kondrashov A.S."/>
            <person name="Logacheva M.D."/>
        </authorList>
    </citation>
    <scope>NUCLEOTIDE SEQUENCE [LARGE SCALE GENOMIC DNA]</scope>
</reference>
<comment type="cofactor">
    <cofactor evidence="2">
        <name>Mg(2+)</name>
        <dbReference type="ChEBI" id="CHEBI:18420"/>
    </cofactor>
</comment>
<evidence type="ECO:0000313" key="14">
    <source>
        <dbReference type="Proteomes" id="UP000015453"/>
    </source>
</evidence>
<dbReference type="CDD" id="cd09080">
    <property type="entry name" value="TDP2"/>
    <property type="match status" value="1"/>
</dbReference>
<dbReference type="SUPFAM" id="SSF56219">
    <property type="entry name" value="DNase I-like"/>
    <property type="match status" value="1"/>
</dbReference>
<feature type="domain" description="Endonuclease/exonuclease/phosphatase" evidence="12">
    <location>
        <begin position="54"/>
        <end position="308"/>
    </location>
</feature>
<organism evidence="13 14">
    <name type="scientific">Genlisea aurea</name>
    <dbReference type="NCBI Taxonomy" id="192259"/>
    <lineage>
        <taxon>Eukaryota</taxon>
        <taxon>Viridiplantae</taxon>
        <taxon>Streptophyta</taxon>
        <taxon>Embryophyta</taxon>
        <taxon>Tracheophyta</taxon>
        <taxon>Spermatophyta</taxon>
        <taxon>Magnoliopsida</taxon>
        <taxon>eudicotyledons</taxon>
        <taxon>Gunneridae</taxon>
        <taxon>Pentapetalae</taxon>
        <taxon>asterids</taxon>
        <taxon>lamiids</taxon>
        <taxon>Lamiales</taxon>
        <taxon>Lentibulariaceae</taxon>
        <taxon>Genlisea</taxon>
    </lineage>
</organism>
<dbReference type="Proteomes" id="UP000015453">
    <property type="component" value="Unassembled WGS sequence"/>
</dbReference>
<dbReference type="GO" id="GO:0006302">
    <property type="term" value="P:double-strand break repair"/>
    <property type="evidence" value="ECO:0007669"/>
    <property type="project" value="TreeGrafter"/>
</dbReference>
<keyword evidence="9" id="KW-0234">DNA repair</keyword>
<evidence type="ECO:0000256" key="10">
    <source>
        <dbReference type="ARBA" id="ARBA00023242"/>
    </source>
</evidence>
<feature type="compositionally biased region" description="Low complexity" evidence="11">
    <location>
        <begin position="34"/>
        <end position="43"/>
    </location>
</feature>
<dbReference type="InterPro" id="IPR051547">
    <property type="entry name" value="TDP2-like"/>
</dbReference>
<dbReference type="InterPro" id="IPR036691">
    <property type="entry name" value="Endo/exonu/phosph_ase_sf"/>
</dbReference>
<evidence type="ECO:0000256" key="4">
    <source>
        <dbReference type="ARBA" id="ARBA00022722"/>
    </source>
</evidence>
<dbReference type="FunFam" id="3.60.10.10:FF:000058">
    <property type="entry name" value="Tyrosyl-DNA phosphodiesterase 2"/>
    <property type="match status" value="1"/>
</dbReference>
<evidence type="ECO:0000256" key="8">
    <source>
        <dbReference type="ARBA" id="ARBA00022842"/>
    </source>
</evidence>
<comment type="cofactor">
    <cofactor evidence="1">
        <name>Mn(2+)</name>
        <dbReference type="ChEBI" id="CHEBI:29035"/>
    </cofactor>
</comment>
<dbReference type="PANTHER" id="PTHR15822">
    <property type="entry name" value="TRAF AND TNF RECEPTOR-ASSOCIATED PROTEIN"/>
    <property type="match status" value="1"/>
</dbReference>
<keyword evidence="5" id="KW-0479">Metal-binding</keyword>
<accession>S8DRS5</accession>
<dbReference type="OrthoDB" id="9975959at2759"/>
<keyword evidence="10" id="KW-0539">Nucleus</keyword>
<evidence type="ECO:0000256" key="11">
    <source>
        <dbReference type="SAM" id="MobiDB-lite"/>
    </source>
</evidence>
<dbReference type="GO" id="GO:0003697">
    <property type="term" value="F:single-stranded DNA binding"/>
    <property type="evidence" value="ECO:0007669"/>
    <property type="project" value="TreeGrafter"/>
</dbReference>
<evidence type="ECO:0000256" key="9">
    <source>
        <dbReference type="ARBA" id="ARBA00023204"/>
    </source>
</evidence>
<dbReference type="EMBL" id="AUSU01004030">
    <property type="protein sequence ID" value="EPS65808.1"/>
    <property type="molecule type" value="Genomic_DNA"/>
</dbReference>
<evidence type="ECO:0000256" key="5">
    <source>
        <dbReference type="ARBA" id="ARBA00022723"/>
    </source>
</evidence>
<dbReference type="GO" id="GO:0005737">
    <property type="term" value="C:cytoplasm"/>
    <property type="evidence" value="ECO:0007669"/>
    <property type="project" value="TreeGrafter"/>
</dbReference>
<keyword evidence="14" id="KW-1185">Reference proteome</keyword>
<dbReference type="GO" id="GO:0046872">
    <property type="term" value="F:metal ion binding"/>
    <property type="evidence" value="ECO:0007669"/>
    <property type="project" value="UniProtKB-KW"/>
</dbReference>
<dbReference type="GO" id="GO:0004518">
    <property type="term" value="F:nuclease activity"/>
    <property type="evidence" value="ECO:0007669"/>
    <property type="project" value="UniProtKB-KW"/>
</dbReference>
<keyword evidence="6" id="KW-0227">DNA damage</keyword>
<dbReference type="AlphaFoldDB" id="S8DRS5"/>
<keyword evidence="8" id="KW-0460">Magnesium</keyword>
<gene>
    <name evidence="13" type="ORF">M569_08969</name>
</gene>
<keyword evidence="7" id="KW-0378">Hydrolase</keyword>
<evidence type="ECO:0000256" key="1">
    <source>
        <dbReference type="ARBA" id="ARBA00001936"/>
    </source>
</evidence>
<protein>
    <recommendedName>
        <fullName evidence="12">Endonuclease/exonuclease/phosphatase domain-containing protein</fullName>
    </recommendedName>
</protein>
<dbReference type="Pfam" id="PF03372">
    <property type="entry name" value="Exo_endo_phos"/>
    <property type="match status" value="1"/>
</dbReference>
<feature type="region of interest" description="Disordered" evidence="11">
    <location>
        <begin position="1"/>
        <end position="46"/>
    </location>
</feature>
<evidence type="ECO:0000256" key="2">
    <source>
        <dbReference type="ARBA" id="ARBA00001946"/>
    </source>
</evidence>
<name>S8DRS5_9LAMI</name>
<feature type="compositionally biased region" description="Basic residues" evidence="11">
    <location>
        <begin position="9"/>
        <end position="33"/>
    </location>
</feature>
<dbReference type="GO" id="GO:0070260">
    <property type="term" value="F:5'-tyrosyl-DNA phosphodiesterase activity"/>
    <property type="evidence" value="ECO:0007669"/>
    <property type="project" value="TreeGrafter"/>
</dbReference>
<comment type="subcellular location">
    <subcellularLocation>
        <location evidence="3">Nucleus</location>
        <location evidence="3">PML body</location>
    </subcellularLocation>
</comment>
<evidence type="ECO:0000259" key="12">
    <source>
        <dbReference type="Pfam" id="PF03372"/>
    </source>
</evidence>